<dbReference type="EMBL" id="AMZH03012861">
    <property type="protein sequence ID" value="RRT50269.1"/>
    <property type="molecule type" value="Genomic_DNA"/>
</dbReference>
<organism evidence="1 2">
    <name type="scientific">Ensete ventricosum</name>
    <name type="common">Abyssinian banana</name>
    <name type="synonym">Musa ensete</name>
    <dbReference type="NCBI Taxonomy" id="4639"/>
    <lineage>
        <taxon>Eukaryota</taxon>
        <taxon>Viridiplantae</taxon>
        <taxon>Streptophyta</taxon>
        <taxon>Embryophyta</taxon>
        <taxon>Tracheophyta</taxon>
        <taxon>Spermatophyta</taxon>
        <taxon>Magnoliopsida</taxon>
        <taxon>Liliopsida</taxon>
        <taxon>Zingiberales</taxon>
        <taxon>Musaceae</taxon>
        <taxon>Ensete</taxon>
    </lineage>
</organism>
<sequence length="107" mass="11648">MGRLAPTHKGGACGPSGRVRTVVIVCGQRCLPVVCSIAACAEAVAMVTRTKAVRLLPDLFSHFIKNFNMSKFTVTLPKLLNMLREAKSAIKKEKSVLYISETKKEGK</sequence>
<evidence type="ECO:0000313" key="2">
    <source>
        <dbReference type="Proteomes" id="UP000287651"/>
    </source>
</evidence>
<gene>
    <name evidence="1" type="ORF">B296_00010553</name>
</gene>
<comment type="caution">
    <text evidence="1">The sequence shown here is derived from an EMBL/GenBank/DDBJ whole genome shotgun (WGS) entry which is preliminary data.</text>
</comment>
<name>A0A426YET3_ENSVE</name>
<reference evidence="1 2" key="1">
    <citation type="journal article" date="2014" name="Agronomy (Basel)">
        <title>A Draft Genome Sequence for Ensete ventricosum, the Drought-Tolerant Tree Against Hunger.</title>
        <authorList>
            <person name="Harrison J."/>
            <person name="Moore K.A."/>
            <person name="Paszkiewicz K."/>
            <person name="Jones T."/>
            <person name="Grant M."/>
            <person name="Ambacheew D."/>
            <person name="Muzemil S."/>
            <person name="Studholme D.J."/>
        </authorList>
    </citation>
    <scope>NUCLEOTIDE SEQUENCE [LARGE SCALE GENOMIC DNA]</scope>
</reference>
<dbReference type="AlphaFoldDB" id="A0A426YET3"/>
<proteinExistence type="predicted"/>
<protein>
    <submittedName>
        <fullName evidence="1">Uncharacterized protein</fullName>
    </submittedName>
</protein>
<dbReference type="Proteomes" id="UP000287651">
    <property type="component" value="Unassembled WGS sequence"/>
</dbReference>
<evidence type="ECO:0000313" key="1">
    <source>
        <dbReference type="EMBL" id="RRT50269.1"/>
    </source>
</evidence>
<accession>A0A426YET3</accession>